<dbReference type="KEGG" id="eae:EAE_05940"/>
<name>A0A0H3FMV0_KLEAK</name>
<gene>
    <name evidence="2" type="ordered locus">EAE_05940</name>
</gene>
<dbReference type="Proteomes" id="UP000008881">
    <property type="component" value="Chromosome"/>
</dbReference>
<dbReference type="EMBL" id="CP002824">
    <property type="protein sequence ID" value="AEG96115.1"/>
    <property type="molecule type" value="Genomic_DNA"/>
</dbReference>
<dbReference type="OrthoDB" id="5840260at2"/>
<dbReference type="eggNOG" id="ENOG502Z9EC">
    <property type="taxonomic scope" value="Bacteria"/>
</dbReference>
<protein>
    <recommendedName>
        <fullName evidence="1">Cellulose biosynthesis protein BcsE</fullName>
    </recommendedName>
</protein>
<dbReference type="RefSeq" id="WP_015703761.1">
    <property type="nucleotide sequence ID" value="NC_015663.1"/>
</dbReference>
<reference evidence="2 3" key="1">
    <citation type="journal article" date="2012" name="J. Bacteriol.">
        <title>Complete genome sequence of Enterobacter aerogenes KCTC 2190.</title>
        <authorList>
            <person name="Shin S.H."/>
            <person name="Kim S."/>
            <person name="Kim J.Y."/>
            <person name="Lee S."/>
            <person name="Um Y."/>
            <person name="Oh M.K."/>
            <person name="Kim Y.R."/>
            <person name="Lee J."/>
            <person name="Yang K.S."/>
        </authorList>
    </citation>
    <scope>NUCLEOTIDE SEQUENCE [LARGE SCALE GENOMIC DNA]</scope>
    <source>
        <strain evidence="2 3">KCTC 2190</strain>
    </source>
</reference>
<dbReference type="InterPro" id="IPR017745">
    <property type="entry name" value="BcsE"/>
</dbReference>
<dbReference type="PATRIC" id="fig|1028307.3.peg.1187"/>
<keyword evidence="3" id="KW-1185">Reference proteome</keyword>
<dbReference type="HOGENOM" id="CLU_039389_2_0_6"/>
<organism evidence="2 3">
    <name type="scientific">Klebsiella aerogenes (strain ATCC 13048 / DSM 30053 / CCUG 1429 / JCM 1235 / KCTC 2190 / NBRC 13534 / NCIMB 10102 / NCTC 10006 / CDC 819-56)</name>
    <name type="common">Enterobacter aerogenes</name>
    <dbReference type="NCBI Taxonomy" id="1028307"/>
    <lineage>
        <taxon>Bacteria</taxon>
        <taxon>Pseudomonadati</taxon>
        <taxon>Pseudomonadota</taxon>
        <taxon>Gammaproteobacteria</taxon>
        <taxon>Enterobacterales</taxon>
        <taxon>Enterobacteriaceae</taxon>
        <taxon>Klebsiella/Raoultella group</taxon>
        <taxon>Klebsiella</taxon>
    </lineage>
</organism>
<evidence type="ECO:0000313" key="3">
    <source>
        <dbReference type="Proteomes" id="UP000008881"/>
    </source>
</evidence>
<dbReference type="AlphaFoldDB" id="A0A0H3FMV0"/>
<sequence>MDIVYTLGISSLWDEVCHMPVGGVWWLNVDRYADAVSLMNQTLESQAQDSKVAAVVMGKNPKEVMSLKKDRGPNKIALFTMPDRPEGLRELHRDLLCSMEPGNYLFILLCTENSWQNIKTEELLRWVEKSNRWAKYHNCSLMILNSANDTDKQLSPLLRQYRALSGLASIRYQGDSHLFDIAWWGSEKGISAQQQLVILHDDEGWRLAQNEEAVVQPRSDEKIVLSNLRVLEGAPALSEYWTLFETNDAVFEAGRTAQAATLLFSITQNEQIEQLGRYIHTLRRQRGSALKIVVREQTPSLRATDERLLLSSGANMVIPCSAGLSRCLTLIESVQKQKFTRHVPEDFNTLLTWSRPLKLRGYQKWDAFCEAVGNIMANTLLPPDSKGVMVALRPAPGLRVEQALTLCKPNRMGDIVTIGNNRLVLFLSFCRVNDLDTALNHIFPLPTGDIFSNRMIWFEDKQISAEILLMRGLSPDNWNTPLPITIGKNEALNVKHDGRQWRRIPEPWRLSTDGEPRS</sequence>
<evidence type="ECO:0000256" key="1">
    <source>
        <dbReference type="NCBIfam" id="TIGR03369"/>
    </source>
</evidence>
<dbReference type="Pfam" id="PF10995">
    <property type="entry name" value="CBP_BcsE"/>
    <property type="match status" value="1"/>
</dbReference>
<dbReference type="NCBIfam" id="TIGR03369">
    <property type="entry name" value="cellulose_bcsE"/>
    <property type="match status" value="1"/>
</dbReference>
<dbReference type="GeneID" id="93314316"/>
<dbReference type="GO" id="GO:0035438">
    <property type="term" value="F:cyclic-di-GMP binding"/>
    <property type="evidence" value="ECO:0007669"/>
    <property type="project" value="InterPro"/>
</dbReference>
<proteinExistence type="predicted"/>
<evidence type="ECO:0000313" key="2">
    <source>
        <dbReference type="EMBL" id="AEG96115.1"/>
    </source>
</evidence>
<accession>A0A0H3FMV0</accession>